<protein>
    <submittedName>
        <fullName evidence="1">Uncharacterized protein</fullName>
    </submittedName>
</protein>
<name>A0A2H9ZVQ4_9ASPA</name>
<gene>
    <name evidence="1" type="ORF">AXF42_Ash021478</name>
</gene>
<evidence type="ECO:0000313" key="1">
    <source>
        <dbReference type="EMBL" id="PKA47364.1"/>
    </source>
</evidence>
<dbReference type="EMBL" id="KZ453519">
    <property type="protein sequence ID" value="PKA47364.1"/>
    <property type="molecule type" value="Genomic_DNA"/>
</dbReference>
<dbReference type="AlphaFoldDB" id="A0A2H9ZVQ4"/>
<reference evidence="1 2" key="1">
    <citation type="journal article" date="2017" name="Nature">
        <title>The Apostasia genome and the evolution of orchids.</title>
        <authorList>
            <person name="Zhang G.Q."/>
            <person name="Liu K.W."/>
            <person name="Li Z."/>
            <person name="Lohaus R."/>
            <person name="Hsiao Y.Y."/>
            <person name="Niu S.C."/>
            <person name="Wang J.Y."/>
            <person name="Lin Y.C."/>
            <person name="Xu Q."/>
            <person name="Chen L.J."/>
            <person name="Yoshida K."/>
            <person name="Fujiwara S."/>
            <person name="Wang Z.W."/>
            <person name="Zhang Y.Q."/>
            <person name="Mitsuda N."/>
            <person name="Wang M."/>
            <person name="Liu G.H."/>
            <person name="Pecoraro L."/>
            <person name="Huang H.X."/>
            <person name="Xiao X.J."/>
            <person name="Lin M."/>
            <person name="Wu X.Y."/>
            <person name="Wu W.L."/>
            <person name="Chen Y.Y."/>
            <person name="Chang S.B."/>
            <person name="Sakamoto S."/>
            <person name="Ohme-Takagi M."/>
            <person name="Yagi M."/>
            <person name="Zeng S.J."/>
            <person name="Shen C.Y."/>
            <person name="Yeh C.M."/>
            <person name="Luo Y.B."/>
            <person name="Tsai W.C."/>
            <person name="Van de Peer Y."/>
            <person name="Liu Z.J."/>
        </authorList>
    </citation>
    <scope>NUCLEOTIDE SEQUENCE [LARGE SCALE GENOMIC DNA]</scope>
    <source>
        <strain evidence="2">cv. Shenzhen</strain>
        <tissue evidence="1">Stem</tissue>
    </source>
</reference>
<organism evidence="1 2">
    <name type="scientific">Apostasia shenzhenica</name>
    <dbReference type="NCBI Taxonomy" id="1088818"/>
    <lineage>
        <taxon>Eukaryota</taxon>
        <taxon>Viridiplantae</taxon>
        <taxon>Streptophyta</taxon>
        <taxon>Embryophyta</taxon>
        <taxon>Tracheophyta</taxon>
        <taxon>Spermatophyta</taxon>
        <taxon>Magnoliopsida</taxon>
        <taxon>Liliopsida</taxon>
        <taxon>Asparagales</taxon>
        <taxon>Orchidaceae</taxon>
        <taxon>Apostasioideae</taxon>
        <taxon>Apostasia</taxon>
    </lineage>
</organism>
<accession>A0A2H9ZVQ4</accession>
<proteinExistence type="predicted"/>
<sequence>MLRTSELLSMQQRRGSCSLLCQDLDPSRGRPRLGLSIATRGEDTTTRCCGRKGK</sequence>
<evidence type="ECO:0000313" key="2">
    <source>
        <dbReference type="Proteomes" id="UP000236161"/>
    </source>
</evidence>
<dbReference type="Proteomes" id="UP000236161">
    <property type="component" value="Unassembled WGS sequence"/>
</dbReference>
<keyword evidence="2" id="KW-1185">Reference proteome</keyword>